<dbReference type="Proteomes" id="UP000078200">
    <property type="component" value="Unassembled WGS sequence"/>
</dbReference>
<evidence type="ECO:0000313" key="3">
    <source>
        <dbReference type="Proteomes" id="UP000078200"/>
    </source>
</evidence>
<dbReference type="EnsemblMetazoa" id="GAUT020154-RA">
    <property type="protein sequence ID" value="GAUT020154-PA"/>
    <property type="gene ID" value="GAUT020154"/>
</dbReference>
<organism evidence="2 3">
    <name type="scientific">Glossina austeni</name>
    <name type="common">Savannah tsetse fly</name>
    <dbReference type="NCBI Taxonomy" id="7395"/>
    <lineage>
        <taxon>Eukaryota</taxon>
        <taxon>Metazoa</taxon>
        <taxon>Ecdysozoa</taxon>
        <taxon>Arthropoda</taxon>
        <taxon>Hexapoda</taxon>
        <taxon>Insecta</taxon>
        <taxon>Pterygota</taxon>
        <taxon>Neoptera</taxon>
        <taxon>Endopterygota</taxon>
        <taxon>Diptera</taxon>
        <taxon>Brachycera</taxon>
        <taxon>Muscomorpha</taxon>
        <taxon>Hippoboscoidea</taxon>
        <taxon>Glossinidae</taxon>
        <taxon>Glossina</taxon>
    </lineage>
</organism>
<feature type="compositionally biased region" description="Basic residues" evidence="1">
    <location>
        <begin position="135"/>
        <end position="151"/>
    </location>
</feature>
<keyword evidence="3" id="KW-1185">Reference proteome</keyword>
<dbReference type="AlphaFoldDB" id="A0A1A9UYV0"/>
<proteinExistence type="predicted"/>
<sequence>MVKHQTMPVHVPVPKANEKHLEETTRNKINHCKVETSGFVSTLTTPSGGLFRKLVKGQLSVFRSSPLKYFININKPLLLFKKVKDNIIRTQFINTWRRHRVQWHPNSIYAWGPVHAANKLVPILQRENDTENNKQPHHHHHHHQQQRRRHLISIIGS</sequence>
<protein>
    <submittedName>
        <fullName evidence="2">Uncharacterized protein</fullName>
    </submittedName>
</protein>
<evidence type="ECO:0000313" key="2">
    <source>
        <dbReference type="EnsemblMetazoa" id="GAUT020154-PA"/>
    </source>
</evidence>
<name>A0A1A9UYV0_GLOAU</name>
<dbReference type="VEuPathDB" id="VectorBase:GAUT020154"/>
<reference evidence="2" key="1">
    <citation type="submission" date="2020-05" db="UniProtKB">
        <authorList>
            <consortium name="EnsemblMetazoa"/>
        </authorList>
    </citation>
    <scope>IDENTIFICATION</scope>
    <source>
        <strain evidence="2">TTRI</strain>
    </source>
</reference>
<evidence type="ECO:0000256" key="1">
    <source>
        <dbReference type="SAM" id="MobiDB-lite"/>
    </source>
</evidence>
<accession>A0A1A9UYV0</accession>
<feature type="region of interest" description="Disordered" evidence="1">
    <location>
        <begin position="130"/>
        <end position="157"/>
    </location>
</feature>